<sequence length="231" mass="25000">MTDPSGTVVDLTMPISHHMPAYPGEPTAVFETFSRVETDDVAMTTVHLFSQLGTHIDAPAHFTAGTRTVDRLDLTRCIGPAHLVRLGALAPGTVIDTDTLRRHADVLAVADRVVFSTGWSRRAGDPGYFRDWPVFTEDAVAYLASYAPRFVGLDTPSPGDDRTNPAIHRRLFADETALVECLVAVDDLPDTFEIICLPLPLVGLDGAPVRAVARVRPGLTPPPGVRHEDDS</sequence>
<proteinExistence type="predicted"/>
<gene>
    <name evidence="1" type="ORF">EHYA_03797</name>
</gene>
<comment type="caution">
    <text evidence="1">The sequence shown here is derived from an EMBL/GenBank/DDBJ whole genome shotgun (WGS) entry which is preliminary data.</text>
</comment>
<name>A0A401YNC4_9ACTN</name>
<dbReference type="PANTHER" id="PTHR31118">
    <property type="entry name" value="CYCLASE-LIKE PROTEIN 2"/>
    <property type="match status" value="1"/>
</dbReference>
<dbReference type="SUPFAM" id="SSF102198">
    <property type="entry name" value="Putative cyclase"/>
    <property type="match status" value="1"/>
</dbReference>
<dbReference type="AlphaFoldDB" id="A0A401YNC4"/>
<dbReference type="GO" id="GO:0019441">
    <property type="term" value="P:L-tryptophan catabolic process to kynurenine"/>
    <property type="evidence" value="ECO:0007669"/>
    <property type="project" value="InterPro"/>
</dbReference>
<dbReference type="OrthoDB" id="7067800at2"/>
<accession>A0A401YNC4</accession>
<protein>
    <recommendedName>
        <fullName evidence="3">Cyclase</fullName>
    </recommendedName>
</protein>
<dbReference type="InterPro" id="IPR037175">
    <property type="entry name" value="KFase_sf"/>
</dbReference>
<evidence type="ECO:0000313" key="1">
    <source>
        <dbReference type="EMBL" id="GCD96113.1"/>
    </source>
</evidence>
<organism evidence="1 2">
    <name type="scientific">Embleya hyalina</name>
    <dbReference type="NCBI Taxonomy" id="516124"/>
    <lineage>
        <taxon>Bacteria</taxon>
        <taxon>Bacillati</taxon>
        <taxon>Actinomycetota</taxon>
        <taxon>Actinomycetes</taxon>
        <taxon>Kitasatosporales</taxon>
        <taxon>Streptomycetaceae</taxon>
        <taxon>Embleya</taxon>
    </lineage>
</organism>
<dbReference type="PANTHER" id="PTHR31118:SF12">
    <property type="entry name" value="CYCLASE-LIKE PROTEIN 2"/>
    <property type="match status" value="1"/>
</dbReference>
<evidence type="ECO:0008006" key="3">
    <source>
        <dbReference type="Google" id="ProtNLM"/>
    </source>
</evidence>
<dbReference type="Gene3D" id="3.50.30.50">
    <property type="entry name" value="Putative cyclase"/>
    <property type="match status" value="1"/>
</dbReference>
<dbReference type="Pfam" id="PF04199">
    <property type="entry name" value="Cyclase"/>
    <property type="match status" value="1"/>
</dbReference>
<keyword evidence="2" id="KW-1185">Reference proteome</keyword>
<dbReference type="Proteomes" id="UP000286931">
    <property type="component" value="Unassembled WGS sequence"/>
</dbReference>
<dbReference type="EMBL" id="BIFH01000019">
    <property type="protein sequence ID" value="GCD96113.1"/>
    <property type="molecule type" value="Genomic_DNA"/>
</dbReference>
<dbReference type="InterPro" id="IPR007325">
    <property type="entry name" value="KFase/CYL"/>
</dbReference>
<dbReference type="RefSeq" id="WP_126638184.1">
    <property type="nucleotide sequence ID" value="NZ_BIFH01000019.1"/>
</dbReference>
<evidence type="ECO:0000313" key="2">
    <source>
        <dbReference type="Proteomes" id="UP000286931"/>
    </source>
</evidence>
<reference evidence="1 2" key="1">
    <citation type="submission" date="2018-12" db="EMBL/GenBank/DDBJ databases">
        <title>Draft genome sequence of Embleya hyalina NBRC 13850T.</title>
        <authorList>
            <person name="Komaki H."/>
            <person name="Hosoyama A."/>
            <person name="Kimura A."/>
            <person name="Ichikawa N."/>
            <person name="Tamura T."/>
        </authorList>
    </citation>
    <scope>NUCLEOTIDE SEQUENCE [LARGE SCALE GENOMIC DNA]</scope>
    <source>
        <strain evidence="1 2">NBRC 13850</strain>
    </source>
</reference>
<dbReference type="GO" id="GO:0004061">
    <property type="term" value="F:arylformamidase activity"/>
    <property type="evidence" value="ECO:0007669"/>
    <property type="project" value="InterPro"/>
</dbReference>